<protein>
    <recommendedName>
        <fullName evidence="1">DUF6532 domain-containing protein</fullName>
    </recommendedName>
</protein>
<gene>
    <name evidence="2" type="ORF">ONZ51_g11063</name>
</gene>
<feature type="domain" description="DUF6532" evidence="1">
    <location>
        <begin position="2"/>
        <end position="156"/>
    </location>
</feature>
<evidence type="ECO:0000313" key="2">
    <source>
        <dbReference type="EMBL" id="KAJ8462182.1"/>
    </source>
</evidence>
<dbReference type="EMBL" id="JAPEVG010000488">
    <property type="protein sequence ID" value="KAJ8462182.1"/>
    <property type="molecule type" value="Genomic_DNA"/>
</dbReference>
<dbReference type="AlphaFoldDB" id="A0AAD7TKW8"/>
<dbReference type="Pfam" id="PF20149">
    <property type="entry name" value="DUF6532"/>
    <property type="match status" value="1"/>
</dbReference>
<proteinExistence type="predicted"/>
<dbReference type="InterPro" id="IPR045341">
    <property type="entry name" value="DUF6532"/>
</dbReference>
<sequence>MKALATIPAEHVSTFWGHIKQVTDPFAPTAFGLKSGDCDYVVWLNESLKYIYPVDYMKDTYQANKPFGDPVFVQALRNVFFNSARSFAYLLLPRFVSLDPQRPEEKGSLRPWLHSFQLRHIYASISDYEFDIYKAGEFSANAYADVCAENMRILHHIRRNGPLLMLQCISGIASNSKKPAHGISNAIALLNLDDMDEA</sequence>
<keyword evidence="3" id="KW-1185">Reference proteome</keyword>
<evidence type="ECO:0000313" key="3">
    <source>
        <dbReference type="Proteomes" id="UP001215151"/>
    </source>
</evidence>
<dbReference type="Proteomes" id="UP001215151">
    <property type="component" value="Unassembled WGS sequence"/>
</dbReference>
<comment type="caution">
    <text evidence="2">The sequence shown here is derived from an EMBL/GenBank/DDBJ whole genome shotgun (WGS) entry which is preliminary data.</text>
</comment>
<reference evidence="2" key="1">
    <citation type="submission" date="2022-11" db="EMBL/GenBank/DDBJ databases">
        <title>Genome Sequence of Cubamyces cubensis.</title>
        <authorList>
            <person name="Buettner E."/>
        </authorList>
    </citation>
    <scope>NUCLEOTIDE SEQUENCE</scope>
    <source>
        <strain evidence="2">MPL-01</strain>
    </source>
</reference>
<accession>A0AAD7TKW8</accession>
<evidence type="ECO:0000259" key="1">
    <source>
        <dbReference type="Pfam" id="PF20149"/>
    </source>
</evidence>
<name>A0AAD7TKW8_9APHY</name>
<organism evidence="2 3">
    <name type="scientific">Trametes cubensis</name>
    <dbReference type="NCBI Taxonomy" id="1111947"/>
    <lineage>
        <taxon>Eukaryota</taxon>
        <taxon>Fungi</taxon>
        <taxon>Dikarya</taxon>
        <taxon>Basidiomycota</taxon>
        <taxon>Agaricomycotina</taxon>
        <taxon>Agaricomycetes</taxon>
        <taxon>Polyporales</taxon>
        <taxon>Polyporaceae</taxon>
        <taxon>Trametes</taxon>
    </lineage>
</organism>